<dbReference type="EMBL" id="DXEX01000204">
    <property type="protein sequence ID" value="HIX59936.1"/>
    <property type="molecule type" value="Genomic_DNA"/>
</dbReference>
<evidence type="ECO:0000313" key="3">
    <source>
        <dbReference type="EMBL" id="HIX59936.1"/>
    </source>
</evidence>
<evidence type="ECO:0000313" key="4">
    <source>
        <dbReference type="Proteomes" id="UP000886817"/>
    </source>
</evidence>
<name>A0A9D2B489_9FIRM</name>
<reference evidence="3" key="1">
    <citation type="journal article" date="2021" name="PeerJ">
        <title>Extensive microbial diversity within the chicken gut microbiome revealed by metagenomics and culture.</title>
        <authorList>
            <person name="Gilroy R."/>
            <person name="Ravi A."/>
            <person name="Getino M."/>
            <person name="Pursley I."/>
            <person name="Horton D.L."/>
            <person name="Alikhan N.F."/>
            <person name="Baker D."/>
            <person name="Gharbi K."/>
            <person name="Hall N."/>
            <person name="Watson M."/>
            <person name="Adriaenssens E.M."/>
            <person name="Foster-Nyarko E."/>
            <person name="Jarju S."/>
            <person name="Secka A."/>
            <person name="Antonio M."/>
            <person name="Oren A."/>
            <person name="Chaudhuri R.R."/>
            <person name="La Ragione R."/>
            <person name="Hildebrand F."/>
            <person name="Pallen M.J."/>
        </authorList>
    </citation>
    <scope>NUCLEOTIDE SEQUENCE</scope>
    <source>
        <strain evidence="3">ChiSjej1B19-8411</strain>
    </source>
</reference>
<keyword evidence="1" id="KW-0472">Membrane</keyword>
<organism evidence="3 4">
    <name type="scientific">Candidatus Blautia gallistercoris</name>
    <dbReference type="NCBI Taxonomy" id="2838490"/>
    <lineage>
        <taxon>Bacteria</taxon>
        <taxon>Bacillati</taxon>
        <taxon>Bacillota</taxon>
        <taxon>Clostridia</taxon>
        <taxon>Lachnospirales</taxon>
        <taxon>Lachnospiraceae</taxon>
        <taxon>Blautia</taxon>
    </lineage>
</organism>
<keyword evidence="1" id="KW-0812">Transmembrane</keyword>
<dbReference type="AlphaFoldDB" id="A0A9D2B489"/>
<dbReference type="Proteomes" id="UP000886817">
    <property type="component" value="Unassembled WGS sequence"/>
</dbReference>
<dbReference type="Pfam" id="PF07811">
    <property type="entry name" value="TadE"/>
    <property type="match status" value="1"/>
</dbReference>
<proteinExistence type="predicted"/>
<feature type="transmembrane region" description="Helical" evidence="1">
    <location>
        <begin position="20"/>
        <end position="41"/>
    </location>
</feature>
<sequence>MEYINERGKNYLKGSFTVELACLMPLILLVVFGVWSAGFYMHHKVWLTAAAYEAAVTGTAECVFQKENGSAMARLRAEERLKDYFEVEGEYCYISEENENIQVRVEGEVQALFGGMKWKLQAEGSSAICRPVEFIRSVRVVRKAADAVGRS</sequence>
<evidence type="ECO:0000256" key="1">
    <source>
        <dbReference type="SAM" id="Phobius"/>
    </source>
</evidence>
<gene>
    <name evidence="3" type="ORF">IAA45_09520</name>
</gene>
<protein>
    <submittedName>
        <fullName evidence="3">Pilus assembly protein</fullName>
    </submittedName>
</protein>
<feature type="domain" description="TadE-like" evidence="2">
    <location>
        <begin position="14"/>
        <end position="55"/>
    </location>
</feature>
<accession>A0A9D2B489</accession>
<keyword evidence="1" id="KW-1133">Transmembrane helix</keyword>
<dbReference type="InterPro" id="IPR012495">
    <property type="entry name" value="TadE-like_dom"/>
</dbReference>
<evidence type="ECO:0000259" key="2">
    <source>
        <dbReference type="Pfam" id="PF07811"/>
    </source>
</evidence>
<comment type="caution">
    <text evidence="3">The sequence shown here is derived from an EMBL/GenBank/DDBJ whole genome shotgun (WGS) entry which is preliminary data.</text>
</comment>
<reference evidence="3" key="2">
    <citation type="submission" date="2021-04" db="EMBL/GenBank/DDBJ databases">
        <authorList>
            <person name="Gilroy R."/>
        </authorList>
    </citation>
    <scope>NUCLEOTIDE SEQUENCE</scope>
    <source>
        <strain evidence="3">ChiSjej1B19-8411</strain>
    </source>
</reference>